<reference evidence="8" key="1">
    <citation type="journal article" date="2019" name="Int. J. Syst. Evol. Microbiol.">
        <title>The Global Catalogue of Microorganisms (GCM) 10K type strain sequencing project: providing services to taxonomists for standard genome sequencing and annotation.</title>
        <authorList>
            <consortium name="The Broad Institute Genomics Platform"/>
            <consortium name="The Broad Institute Genome Sequencing Center for Infectious Disease"/>
            <person name="Wu L."/>
            <person name="Ma J."/>
        </authorList>
    </citation>
    <scope>NUCLEOTIDE SEQUENCE [LARGE SCALE GENOMIC DNA]</scope>
    <source>
        <strain evidence="8">CGMCC 1.10759</strain>
    </source>
</reference>
<comment type="caution">
    <text evidence="7">The sequence shown here is derived from an EMBL/GenBank/DDBJ whole genome shotgun (WGS) entry which is preliminary data.</text>
</comment>
<evidence type="ECO:0000259" key="6">
    <source>
        <dbReference type="Pfam" id="PF17851"/>
    </source>
</evidence>
<sequence length="555" mass="61522">MSKLIGKRLQLAALLLGPWIAAGAAPTVSFDWFEYTGKDAVFEAPLPAGSYRNPILAGFYPDPSVTRVGDKFYLVNSTFAYFPGIPVFESSDLVHWRLLGHVLDRPSQLRFDGLDISRGVFAPAIHHHNGVFYVLNTLVDSGGNFISTAKNPAGPWSDPVWLPEIDGIDPSLFVDADGKAYVLNNGVPPEQPRYDGHRAIWMQEFDLQQMKLIGPRRVLLNGGVDISKRPVWIEGPHLFKRGEWYYLMCAEGGTSVNHSEVILRSKAVWGPYVPYENNPILTQRDLPKDRAHPIINAGHADLVETPDGTWWATFLGSRPYDGVNYHTGRETYLLPVTWKNDWPVILEQGTPIPYVATAPKLPNAHREAAPLSGNFTWRDEFDRPELNSAWLQVRAPKQRWFDLAGAPGRLTIVPADERLDGKGNPAYLGRRQQHLTFEASTSLRLPKEPGVAAGIAAFQNGQHWYFLGARRVGDAVQVFLEKQSGTTAQQIAAATLKPAAEIKLKITGQGRDYSFYYDAAGWQPLLKNDDGSILSTEVAGGFVGATLGPHARLER</sequence>
<dbReference type="CDD" id="cd18617">
    <property type="entry name" value="GH43_XynB-like"/>
    <property type="match status" value="1"/>
</dbReference>
<feature type="domain" description="Beta-xylosidase C-terminal Concanavalin A-like" evidence="6">
    <location>
        <begin position="378"/>
        <end position="548"/>
    </location>
</feature>
<name>A0ABV8T227_9GAMM</name>
<dbReference type="EMBL" id="JBHSDU010000015">
    <property type="protein sequence ID" value="MFC4313427.1"/>
    <property type="molecule type" value="Genomic_DNA"/>
</dbReference>
<comment type="similarity">
    <text evidence="1 4">Belongs to the glycosyl hydrolase 43 family.</text>
</comment>
<evidence type="ECO:0000256" key="3">
    <source>
        <dbReference type="ARBA" id="ARBA00023295"/>
    </source>
</evidence>
<dbReference type="Proteomes" id="UP001595904">
    <property type="component" value="Unassembled WGS sequence"/>
</dbReference>
<dbReference type="InterPro" id="IPR023296">
    <property type="entry name" value="Glyco_hydro_beta-prop_sf"/>
</dbReference>
<gene>
    <name evidence="7" type="ORF">ACFPN2_30400</name>
</gene>
<dbReference type="Pfam" id="PF17851">
    <property type="entry name" value="GH43_C2"/>
    <property type="match status" value="1"/>
</dbReference>
<dbReference type="InterPro" id="IPR013320">
    <property type="entry name" value="ConA-like_dom_sf"/>
</dbReference>
<evidence type="ECO:0000313" key="7">
    <source>
        <dbReference type="EMBL" id="MFC4313427.1"/>
    </source>
</evidence>
<dbReference type="PANTHER" id="PTHR42812:SF12">
    <property type="entry name" value="BETA-XYLOSIDASE-RELATED"/>
    <property type="match status" value="1"/>
</dbReference>
<dbReference type="Pfam" id="PF04616">
    <property type="entry name" value="Glyco_hydro_43"/>
    <property type="match status" value="1"/>
</dbReference>
<dbReference type="RefSeq" id="WP_380603732.1">
    <property type="nucleotide sequence ID" value="NZ_JBHSDU010000015.1"/>
</dbReference>
<keyword evidence="3 4" id="KW-0326">Glycosidase</keyword>
<dbReference type="InterPro" id="IPR006710">
    <property type="entry name" value="Glyco_hydro_43"/>
</dbReference>
<dbReference type="SUPFAM" id="SSF75005">
    <property type="entry name" value="Arabinanase/levansucrase/invertase"/>
    <property type="match status" value="1"/>
</dbReference>
<evidence type="ECO:0000256" key="1">
    <source>
        <dbReference type="ARBA" id="ARBA00009865"/>
    </source>
</evidence>
<dbReference type="InterPro" id="IPR051795">
    <property type="entry name" value="Glycosyl_Hydrlase_43"/>
</dbReference>
<dbReference type="PANTHER" id="PTHR42812">
    <property type="entry name" value="BETA-XYLOSIDASE"/>
    <property type="match status" value="1"/>
</dbReference>
<dbReference type="Gene3D" id="2.60.120.200">
    <property type="match status" value="1"/>
</dbReference>
<protein>
    <submittedName>
        <fullName evidence="7">Glycoside hydrolase family 43 protein</fullName>
    </submittedName>
</protein>
<keyword evidence="8" id="KW-1185">Reference proteome</keyword>
<organism evidence="7 8">
    <name type="scientific">Steroidobacter flavus</name>
    <dbReference type="NCBI Taxonomy" id="1842136"/>
    <lineage>
        <taxon>Bacteria</taxon>
        <taxon>Pseudomonadati</taxon>
        <taxon>Pseudomonadota</taxon>
        <taxon>Gammaproteobacteria</taxon>
        <taxon>Steroidobacterales</taxon>
        <taxon>Steroidobacteraceae</taxon>
        <taxon>Steroidobacter</taxon>
    </lineage>
</organism>
<proteinExistence type="inferred from homology"/>
<accession>A0ABV8T227</accession>
<dbReference type="InterPro" id="IPR041542">
    <property type="entry name" value="GH43_C2"/>
</dbReference>
<dbReference type="GO" id="GO:0016787">
    <property type="term" value="F:hydrolase activity"/>
    <property type="evidence" value="ECO:0007669"/>
    <property type="project" value="UniProtKB-KW"/>
</dbReference>
<evidence type="ECO:0000313" key="8">
    <source>
        <dbReference type="Proteomes" id="UP001595904"/>
    </source>
</evidence>
<feature type="chain" id="PRO_5047028315" evidence="5">
    <location>
        <begin position="25"/>
        <end position="555"/>
    </location>
</feature>
<evidence type="ECO:0000256" key="2">
    <source>
        <dbReference type="ARBA" id="ARBA00022801"/>
    </source>
</evidence>
<evidence type="ECO:0000256" key="4">
    <source>
        <dbReference type="RuleBase" id="RU361187"/>
    </source>
</evidence>
<feature type="signal peptide" evidence="5">
    <location>
        <begin position="1"/>
        <end position="24"/>
    </location>
</feature>
<keyword evidence="2 4" id="KW-0378">Hydrolase</keyword>
<dbReference type="Gene3D" id="2.115.10.20">
    <property type="entry name" value="Glycosyl hydrolase domain, family 43"/>
    <property type="match status" value="1"/>
</dbReference>
<evidence type="ECO:0000256" key="5">
    <source>
        <dbReference type="SAM" id="SignalP"/>
    </source>
</evidence>
<dbReference type="SUPFAM" id="SSF49899">
    <property type="entry name" value="Concanavalin A-like lectins/glucanases"/>
    <property type="match status" value="1"/>
</dbReference>
<keyword evidence="5" id="KW-0732">Signal</keyword>